<dbReference type="Proteomes" id="UP000033101">
    <property type="component" value="Chromosome"/>
</dbReference>
<evidence type="ECO:0000313" key="1">
    <source>
        <dbReference type="EMBL" id="AKB79664.1"/>
    </source>
</evidence>
<name>A0A0E3SCG4_9EURY</name>
<keyword evidence="2" id="KW-1185">Reference proteome</keyword>
<dbReference type="PATRIC" id="fig|1434110.4.peg.4096"/>
<dbReference type="HOGENOM" id="CLU_191922_0_0_2"/>
<proteinExistence type="predicted"/>
<dbReference type="EMBL" id="CP009516">
    <property type="protein sequence ID" value="AKB79664.1"/>
    <property type="molecule type" value="Genomic_DNA"/>
</dbReference>
<gene>
    <name evidence="1" type="ORF">MSHOH_3181</name>
</gene>
<dbReference type="OrthoDB" id="137618at2157"/>
<sequence length="68" mass="7783">MTDENGIEVERTDYFPYGQVRSGDLEKYGFTGQENDADTGLMYYGARYYSPEYSFLSSPTQYSYISGT</sequence>
<organism evidence="1 2">
    <name type="scientific">Methanosarcina horonobensis HB-1 = JCM 15518</name>
    <dbReference type="NCBI Taxonomy" id="1434110"/>
    <lineage>
        <taxon>Archaea</taxon>
        <taxon>Methanobacteriati</taxon>
        <taxon>Methanobacteriota</taxon>
        <taxon>Stenosarchaea group</taxon>
        <taxon>Methanomicrobia</taxon>
        <taxon>Methanosarcinales</taxon>
        <taxon>Methanosarcinaceae</taxon>
        <taxon>Methanosarcina</taxon>
    </lineage>
</organism>
<evidence type="ECO:0008006" key="3">
    <source>
        <dbReference type="Google" id="ProtNLM"/>
    </source>
</evidence>
<dbReference type="GeneID" id="24832508"/>
<dbReference type="InterPro" id="IPR022385">
    <property type="entry name" value="Rhs_assc_core"/>
</dbReference>
<dbReference type="RefSeq" id="WP_158024227.1">
    <property type="nucleotide sequence ID" value="NZ_CP009516.1"/>
</dbReference>
<dbReference type="KEGG" id="mhor:MSHOH_3181"/>
<dbReference type="STRING" id="1434110.MSHOH_3181"/>
<dbReference type="AlphaFoldDB" id="A0A0E3SCG4"/>
<protein>
    <recommendedName>
        <fullName evidence="3">Rhs family protein</fullName>
    </recommendedName>
</protein>
<accession>A0A0E3SCG4</accession>
<evidence type="ECO:0000313" key="2">
    <source>
        <dbReference type="Proteomes" id="UP000033101"/>
    </source>
</evidence>
<dbReference type="NCBIfam" id="TIGR03696">
    <property type="entry name" value="Rhs_assc_core"/>
    <property type="match status" value="1"/>
</dbReference>
<dbReference type="Gene3D" id="2.180.10.10">
    <property type="entry name" value="RHS repeat-associated core"/>
    <property type="match status" value="1"/>
</dbReference>
<reference evidence="1 2" key="1">
    <citation type="submission" date="2014-07" db="EMBL/GenBank/DDBJ databases">
        <title>Methanogenic archaea and the global carbon cycle.</title>
        <authorList>
            <person name="Henriksen J.R."/>
            <person name="Luke J."/>
            <person name="Reinhart S."/>
            <person name="Benedict M.N."/>
            <person name="Youngblut N.D."/>
            <person name="Metcalf M.E."/>
            <person name="Whitaker R.J."/>
            <person name="Metcalf W.W."/>
        </authorList>
    </citation>
    <scope>NUCLEOTIDE SEQUENCE [LARGE SCALE GENOMIC DNA]</scope>
    <source>
        <strain evidence="1 2">HB-1</strain>
    </source>
</reference>